<dbReference type="InterPro" id="IPR050083">
    <property type="entry name" value="HtpX_protease"/>
</dbReference>
<dbReference type="GO" id="GO:0046872">
    <property type="term" value="F:metal ion binding"/>
    <property type="evidence" value="ECO:0007669"/>
    <property type="project" value="UniProtKB-KW"/>
</dbReference>
<protein>
    <recommendedName>
        <fullName evidence="12">Peptidase M48 domain-containing protein</fullName>
    </recommendedName>
</protein>
<keyword evidence="6" id="KW-0378">Hydrolase</keyword>
<evidence type="ECO:0000256" key="8">
    <source>
        <dbReference type="ARBA" id="ARBA00022989"/>
    </source>
</evidence>
<evidence type="ECO:0000256" key="4">
    <source>
        <dbReference type="ARBA" id="ARBA00022692"/>
    </source>
</evidence>
<name>A0A327LY00_9PROT</name>
<keyword evidence="7" id="KW-0862">Zinc</keyword>
<feature type="transmembrane region" description="Helical" evidence="11">
    <location>
        <begin position="27"/>
        <end position="57"/>
    </location>
</feature>
<evidence type="ECO:0000256" key="2">
    <source>
        <dbReference type="ARBA" id="ARBA00022475"/>
    </source>
</evidence>
<dbReference type="GO" id="GO:0006508">
    <property type="term" value="P:proteolysis"/>
    <property type="evidence" value="ECO:0007669"/>
    <property type="project" value="UniProtKB-KW"/>
</dbReference>
<feature type="domain" description="Peptidase M48" evidence="12">
    <location>
        <begin position="160"/>
        <end position="379"/>
    </location>
</feature>
<organism evidence="13 14">
    <name type="scientific">Roseicella frigidaeris</name>
    <dbReference type="NCBI Taxonomy" id="2230885"/>
    <lineage>
        <taxon>Bacteria</taxon>
        <taxon>Pseudomonadati</taxon>
        <taxon>Pseudomonadota</taxon>
        <taxon>Alphaproteobacteria</taxon>
        <taxon>Acetobacterales</taxon>
        <taxon>Roseomonadaceae</taxon>
        <taxon>Roseicella</taxon>
    </lineage>
</organism>
<comment type="caution">
    <text evidence="13">The sequence shown here is derived from an EMBL/GenBank/DDBJ whole genome shotgun (WGS) entry which is preliminary data.</text>
</comment>
<evidence type="ECO:0000259" key="12">
    <source>
        <dbReference type="Pfam" id="PF01435"/>
    </source>
</evidence>
<dbReference type="EMBL" id="QLIX01000034">
    <property type="protein sequence ID" value="RAI55256.1"/>
    <property type="molecule type" value="Genomic_DNA"/>
</dbReference>
<dbReference type="AlphaFoldDB" id="A0A327LY00"/>
<keyword evidence="5" id="KW-0479">Metal-binding</keyword>
<comment type="cofactor">
    <cofactor evidence="1">
        <name>Zn(2+)</name>
        <dbReference type="ChEBI" id="CHEBI:29105"/>
    </cofactor>
</comment>
<evidence type="ECO:0000313" key="14">
    <source>
        <dbReference type="Proteomes" id="UP000249065"/>
    </source>
</evidence>
<sequence length="505" mass="52632">MPDTAAASPPRTTFAAEQARRRWQARLWGLLCLALAAGIGAALSTIAGPLLLILAALGLRLLAWLGLAPSAMRHALQGLEGWIAGPLRALDRGFDLLEAMQGPGDLPAVLAGLLGGAGLLLPGMLAAVLLAAGLARFYRRSAIASASADLAARPPRPGDAEEHQLGNILAEIALAAGLPAPRLLLVDAPEPNAGVFGASHGQAAVIATRGLLERLDRRQTQGVVAHLLAAAGQGDLRLAAAVQAVLGTVGAMVLVFDLPFRRAAWATLRDLLLALAGRLPAEAADRLRAGLADSASGRSMEAMNRALSIADRWPPFGALLVAPLIPWVLLTLAQKLLASLWMLFVFGWPLGLLWRARRYRADAGAVQLLRDPEALAAALRRIDEAGLPPGGGLQELGLFHAPQQGGGLEFRERASLAFPLSPPVQRRLARLAALGADRGMARSLGEELRALRALRGWRAALVLALMALLLPLGGALVVMVGMLMLGAALVSLMGGAALASLVLRL</sequence>
<evidence type="ECO:0000256" key="6">
    <source>
        <dbReference type="ARBA" id="ARBA00022801"/>
    </source>
</evidence>
<feature type="transmembrane region" description="Helical" evidence="11">
    <location>
        <begin position="484"/>
        <end position="503"/>
    </location>
</feature>
<keyword evidence="14" id="KW-1185">Reference proteome</keyword>
<keyword evidence="9" id="KW-0482">Metalloprotease</keyword>
<evidence type="ECO:0000256" key="3">
    <source>
        <dbReference type="ARBA" id="ARBA00022670"/>
    </source>
</evidence>
<gene>
    <name evidence="13" type="ORF">DOO78_24335</name>
</gene>
<keyword evidence="4 11" id="KW-0812">Transmembrane</keyword>
<dbReference type="Proteomes" id="UP000249065">
    <property type="component" value="Unassembled WGS sequence"/>
</dbReference>
<keyword evidence="8 11" id="KW-1133">Transmembrane helix</keyword>
<dbReference type="RefSeq" id="WP_111472490.1">
    <property type="nucleotide sequence ID" value="NZ_QLIX01000034.1"/>
</dbReference>
<dbReference type="PANTHER" id="PTHR43221:SF2">
    <property type="entry name" value="PROTEASE HTPX HOMOLOG"/>
    <property type="match status" value="1"/>
</dbReference>
<keyword evidence="3" id="KW-0645">Protease</keyword>
<evidence type="ECO:0000256" key="5">
    <source>
        <dbReference type="ARBA" id="ARBA00022723"/>
    </source>
</evidence>
<dbReference type="Pfam" id="PF01435">
    <property type="entry name" value="Peptidase_M48"/>
    <property type="match status" value="1"/>
</dbReference>
<evidence type="ECO:0000256" key="10">
    <source>
        <dbReference type="ARBA" id="ARBA00023136"/>
    </source>
</evidence>
<reference evidence="14" key="1">
    <citation type="submission" date="2018-06" db="EMBL/GenBank/DDBJ databases">
        <authorList>
            <person name="Khan S.A."/>
        </authorList>
    </citation>
    <scope>NUCLEOTIDE SEQUENCE [LARGE SCALE GENOMIC DNA]</scope>
    <source>
        <strain evidence="14">DB-1506</strain>
    </source>
</reference>
<feature type="transmembrane region" description="Helical" evidence="11">
    <location>
        <begin position="108"/>
        <end position="132"/>
    </location>
</feature>
<keyword evidence="10 11" id="KW-0472">Membrane</keyword>
<dbReference type="PANTHER" id="PTHR43221">
    <property type="entry name" value="PROTEASE HTPX"/>
    <property type="match status" value="1"/>
</dbReference>
<keyword evidence="2" id="KW-1003">Cell membrane</keyword>
<dbReference type="InterPro" id="IPR001915">
    <property type="entry name" value="Peptidase_M48"/>
</dbReference>
<feature type="transmembrane region" description="Helical" evidence="11">
    <location>
        <begin position="459"/>
        <end position="478"/>
    </location>
</feature>
<evidence type="ECO:0000256" key="1">
    <source>
        <dbReference type="ARBA" id="ARBA00001947"/>
    </source>
</evidence>
<evidence type="ECO:0000313" key="13">
    <source>
        <dbReference type="EMBL" id="RAI55256.1"/>
    </source>
</evidence>
<feature type="transmembrane region" description="Helical" evidence="11">
    <location>
        <begin position="336"/>
        <end position="354"/>
    </location>
</feature>
<dbReference type="OrthoDB" id="7376277at2"/>
<dbReference type="GO" id="GO:0004222">
    <property type="term" value="F:metalloendopeptidase activity"/>
    <property type="evidence" value="ECO:0007669"/>
    <property type="project" value="InterPro"/>
</dbReference>
<dbReference type="Gene3D" id="3.30.2010.10">
    <property type="entry name" value="Metalloproteases ('zincins'), catalytic domain"/>
    <property type="match status" value="1"/>
</dbReference>
<proteinExistence type="predicted"/>
<evidence type="ECO:0000256" key="7">
    <source>
        <dbReference type="ARBA" id="ARBA00022833"/>
    </source>
</evidence>
<feature type="transmembrane region" description="Helical" evidence="11">
    <location>
        <begin position="313"/>
        <end position="330"/>
    </location>
</feature>
<accession>A0A327LY00</accession>
<evidence type="ECO:0000256" key="9">
    <source>
        <dbReference type="ARBA" id="ARBA00023049"/>
    </source>
</evidence>
<evidence type="ECO:0000256" key="11">
    <source>
        <dbReference type="SAM" id="Phobius"/>
    </source>
</evidence>